<name>A0A250XR69_9CHLO</name>
<comment type="caution">
    <text evidence="1">The sequence shown here is derived from an EMBL/GenBank/DDBJ whole genome shotgun (WGS) entry which is preliminary data.</text>
</comment>
<gene>
    <name evidence="1" type="ORF">CEUSTIGMA_g12929.t1</name>
</gene>
<dbReference type="Proteomes" id="UP000232323">
    <property type="component" value="Unassembled WGS sequence"/>
</dbReference>
<dbReference type="EMBL" id="BEGY01000173">
    <property type="protein sequence ID" value="GAX85513.1"/>
    <property type="molecule type" value="Genomic_DNA"/>
</dbReference>
<dbReference type="AlphaFoldDB" id="A0A250XR69"/>
<proteinExistence type="predicted"/>
<reference evidence="1 2" key="1">
    <citation type="submission" date="2017-08" db="EMBL/GenBank/DDBJ databases">
        <title>Acidophilic green algal genome provides insights into adaptation to an acidic environment.</title>
        <authorList>
            <person name="Hirooka S."/>
            <person name="Hirose Y."/>
            <person name="Kanesaki Y."/>
            <person name="Higuchi S."/>
            <person name="Fujiwara T."/>
            <person name="Onuma R."/>
            <person name="Era A."/>
            <person name="Ohbayashi R."/>
            <person name="Uzuka A."/>
            <person name="Nozaki H."/>
            <person name="Yoshikawa H."/>
            <person name="Miyagishima S.Y."/>
        </authorList>
    </citation>
    <scope>NUCLEOTIDE SEQUENCE [LARGE SCALE GENOMIC DNA]</scope>
    <source>
        <strain evidence="1 2">NIES-2499</strain>
    </source>
</reference>
<sequence>MVEVQVRPDSRMSLSDLGSLLFRRKPALTALTDELLLSPHPQPEHFGVPSFSMGLASSTEPENDGASVVTARQPAVASLNQVPSYQRLSLSGGSGRYNDLKSALRPSTSTSSCRYQRSVITSLFDEHAMVRVSQAGRASQAATTQLLARPCPHPAAGPGELDAEALEGQLALTKSIQKSMSQYMLRKERNAREATSLSALTELSATKSSTKNKRVLLDQ</sequence>
<keyword evidence="2" id="KW-1185">Reference proteome</keyword>
<evidence type="ECO:0000313" key="1">
    <source>
        <dbReference type="EMBL" id="GAX85513.1"/>
    </source>
</evidence>
<protein>
    <submittedName>
        <fullName evidence="1">Uncharacterized protein</fullName>
    </submittedName>
</protein>
<organism evidence="1 2">
    <name type="scientific">Chlamydomonas eustigma</name>
    <dbReference type="NCBI Taxonomy" id="1157962"/>
    <lineage>
        <taxon>Eukaryota</taxon>
        <taxon>Viridiplantae</taxon>
        <taxon>Chlorophyta</taxon>
        <taxon>core chlorophytes</taxon>
        <taxon>Chlorophyceae</taxon>
        <taxon>CS clade</taxon>
        <taxon>Chlamydomonadales</taxon>
        <taxon>Chlamydomonadaceae</taxon>
        <taxon>Chlamydomonas</taxon>
    </lineage>
</organism>
<evidence type="ECO:0000313" key="2">
    <source>
        <dbReference type="Proteomes" id="UP000232323"/>
    </source>
</evidence>
<accession>A0A250XR69</accession>